<comment type="catalytic activity">
    <reaction evidence="8 9">
        <text>O-phospho-L-threonyl-[protein] + H2O = L-threonyl-[protein] + phosphate</text>
        <dbReference type="Rhea" id="RHEA:47004"/>
        <dbReference type="Rhea" id="RHEA-COMP:11060"/>
        <dbReference type="Rhea" id="RHEA-COMP:11605"/>
        <dbReference type="ChEBI" id="CHEBI:15377"/>
        <dbReference type="ChEBI" id="CHEBI:30013"/>
        <dbReference type="ChEBI" id="CHEBI:43474"/>
        <dbReference type="ChEBI" id="CHEBI:61977"/>
        <dbReference type="EC" id="3.1.3.16"/>
    </reaction>
</comment>
<dbReference type="GO" id="GO:0005634">
    <property type="term" value="C:nucleus"/>
    <property type="evidence" value="ECO:0007669"/>
    <property type="project" value="TreeGrafter"/>
</dbReference>
<dbReference type="PROSITE" id="PS00125">
    <property type="entry name" value="SER_THR_PHOSPHATASE"/>
    <property type="match status" value="1"/>
</dbReference>
<dbReference type="InterPro" id="IPR031675">
    <property type="entry name" value="STPPase_N"/>
</dbReference>
<evidence type="ECO:0000256" key="10">
    <source>
        <dbReference type="SAM" id="MobiDB-lite"/>
    </source>
</evidence>
<dbReference type="Pfam" id="PF00149">
    <property type="entry name" value="Metallophos"/>
    <property type="match status" value="1"/>
</dbReference>
<evidence type="ECO:0000313" key="13">
    <source>
        <dbReference type="Proteomes" id="UP000699462"/>
    </source>
</evidence>
<feature type="compositionally biased region" description="Low complexity" evidence="10">
    <location>
        <begin position="313"/>
        <end position="330"/>
    </location>
</feature>
<dbReference type="Gene3D" id="3.60.21.10">
    <property type="match status" value="1"/>
</dbReference>
<keyword evidence="3" id="KW-0479">Metal-binding</keyword>
<proteinExistence type="inferred from homology"/>
<dbReference type="OrthoDB" id="1930084at2759"/>
<feature type="domain" description="Serine/threonine specific protein phosphatases" evidence="11">
    <location>
        <begin position="119"/>
        <end position="124"/>
    </location>
</feature>
<evidence type="ECO:0000256" key="9">
    <source>
        <dbReference type="RuleBase" id="RU004273"/>
    </source>
</evidence>
<feature type="region of interest" description="Disordered" evidence="10">
    <location>
        <begin position="311"/>
        <end position="330"/>
    </location>
</feature>
<protein>
    <recommendedName>
        <fullName evidence="9">Serine/threonine-protein phosphatase</fullName>
        <ecNumber evidence="9">3.1.3.16</ecNumber>
    </recommendedName>
</protein>
<evidence type="ECO:0000256" key="1">
    <source>
        <dbReference type="ARBA" id="ARBA00001936"/>
    </source>
</evidence>
<evidence type="ECO:0000256" key="2">
    <source>
        <dbReference type="ARBA" id="ARBA00005333"/>
    </source>
</evidence>
<dbReference type="CDD" id="cd07414">
    <property type="entry name" value="MPP_PP1_PPKL"/>
    <property type="match status" value="1"/>
</dbReference>
<dbReference type="SMART" id="SM00156">
    <property type="entry name" value="PP2Ac"/>
    <property type="match status" value="1"/>
</dbReference>
<dbReference type="InterPro" id="IPR050341">
    <property type="entry name" value="PP1_catalytic_subunit"/>
</dbReference>
<organism evidence="12 13">
    <name type="scientific">Paragonimus westermani</name>
    <dbReference type="NCBI Taxonomy" id="34504"/>
    <lineage>
        <taxon>Eukaryota</taxon>
        <taxon>Metazoa</taxon>
        <taxon>Spiralia</taxon>
        <taxon>Lophotrochozoa</taxon>
        <taxon>Platyhelminthes</taxon>
        <taxon>Trematoda</taxon>
        <taxon>Digenea</taxon>
        <taxon>Plagiorchiida</taxon>
        <taxon>Troglotremata</taxon>
        <taxon>Troglotrematidae</taxon>
        <taxon>Paragonimus</taxon>
    </lineage>
</organism>
<keyword evidence="4 9" id="KW-0378">Hydrolase</keyword>
<comment type="cofactor">
    <cofactor evidence="1">
        <name>Mn(2+)</name>
        <dbReference type="ChEBI" id="CHEBI:29035"/>
    </cofactor>
</comment>
<evidence type="ECO:0000256" key="3">
    <source>
        <dbReference type="ARBA" id="ARBA00022723"/>
    </source>
</evidence>
<dbReference type="PANTHER" id="PTHR11668">
    <property type="entry name" value="SERINE/THREONINE PROTEIN PHOSPHATASE"/>
    <property type="match status" value="1"/>
</dbReference>
<dbReference type="EC" id="3.1.3.16" evidence="9"/>
<dbReference type="PANTHER" id="PTHR11668:SF300">
    <property type="entry name" value="SERINE_THREONINE-PROTEIN PHOSPHATASE"/>
    <property type="match status" value="1"/>
</dbReference>
<keyword evidence="5" id="KW-0904">Protein phosphatase</keyword>
<evidence type="ECO:0000256" key="5">
    <source>
        <dbReference type="ARBA" id="ARBA00022912"/>
    </source>
</evidence>
<dbReference type="InterPro" id="IPR029052">
    <property type="entry name" value="Metallo-depent_PP-like"/>
</dbReference>
<accession>A0A8T0D3B2</accession>
<evidence type="ECO:0000313" key="12">
    <source>
        <dbReference type="EMBL" id="KAF8562112.1"/>
    </source>
</evidence>
<dbReference type="PRINTS" id="PR00114">
    <property type="entry name" value="STPHPHTASE"/>
</dbReference>
<evidence type="ECO:0000256" key="6">
    <source>
        <dbReference type="ARBA" id="ARBA00023211"/>
    </source>
</evidence>
<evidence type="ECO:0000259" key="11">
    <source>
        <dbReference type="PROSITE" id="PS00125"/>
    </source>
</evidence>
<dbReference type="InterPro" id="IPR006186">
    <property type="entry name" value="Ser/Thr-sp_prot-phosphatase"/>
</dbReference>
<gene>
    <name evidence="12" type="ORF">P879_06820</name>
</gene>
<evidence type="ECO:0000256" key="4">
    <source>
        <dbReference type="ARBA" id="ARBA00022801"/>
    </source>
</evidence>
<sequence>MVGEFHIDAFIERLLEVRCARPGTLVEMKEEEIRYVCEKSREIFLSQPILLELEAPLQICGDIHGQYTDLLRLFERGGFPPASNYLFLGDYVDRGKQSLETICLLLAYKVRYPENFFLLRGNHECAAINRIYGFYDECKRRFSIKLWKTFTDCFNCLPIAAIVDGKIFCCHGGLSPDLQNMEQIRRILRPSDIPDTGLLCDLLWSDPDKDVSGWAENDRGVSFTFGPDVVSKFLSRHDLDLICRAHQVVEDGFEFFGRRQLVTLFSAPNYCGEFDNAGGMMTVDENLTCSFQVLKPSEKKAKYQYHAVSQATQQQQQQQQPARVAQPRVT</sequence>
<reference evidence="12 13" key="1">
    <citation type="submission" date="2019-07" db="EMBL/GenBank/DDBJ databases">
        <title>Annotation for the trematode Paragonimus westermani.</title>
        <authorList>
            <person name="Choi Y.-J."/>
        </authorList>
    </citation>
    <scope>NUCLEOTIDE SEQUENCE [LARGE SCALE GENOMIC DNA]</scope>
    <source>
        <strain evidence="12">180907_Pwestermani</strain>
    </source>
</reference>
<comment type="catalytic activity">
    <reaction evidence="7">
        <text>O-phospho-L-seryl-[protein] + H2O = L-seryl-[protein] + phosphate</text>
        <dbReference type="Rhea" id="RHEA:20629"/>
        <dbReference type="Rhea" id="RHEA-COMP:9863"/>
        <dbReference type="Rhea" id="RHEA-COMP:11604"/>
        <dbReference type="ChEBI" id="CHEBI:15377"/>
        <dbReference type="ChEBI" id="CHEBI:29999"/>
        <dbReference type="ChEBI" id="CHEBI:43474"/>
        <dbReference type="ChEBI" id="CHEBI:83421"/>
        <dbReference type="EC" id="3.1.3.16"/>
    </reaction>
</comment>
<keyword evidence="6" id="KW-0464">Manganese</keyword>
<dbReference type="GO" id="GO:0004722">
    <property type="term" value="F:protein serine/threonine phosphatase activity"/>
    <property type="evidence" value="ECO:0007669"/>
    <property type="project" value="UniProtKB-EC"/>
</dbReference>
<dbReference type="GO" id="GO:0046872">
    <property type="term" value="F:metal ion binding"/>
    <property type="evidence" value="ECO:0007669"/>
    <property type="project" value="UniProtKB-KW"/>
</dbReference>
<comment type="caution">
    <text evidence="12">The sequence shown here is derived from an EMBL/GenBank/DDBJ whole genome shotgun (WGS) entry which is preliminary data.</text>
</comment>
<name>A0A8T0D3B2_9TREM</name>
<comment type="similarity">
    <text evidence="2">Belongs to the PPP phosphatase family. PP-1 subfamily.</text>
</comment>
<dbReference type="GO" id="GO:0005737">
    <property type="term" value="C:cytoplasm"/>
    <property type="evidence" value="ECO:0007669"/>
    <property type="project" value="TreeGrafter"/>
</dbReference>
<evidence type="ECO:0000256" key="7">
    <source>
        <dbReference type="ARBA" id="ARBA00047761"/>
    </source>
</evidence>
<evidence type="ECO:0000256" key="8">
    <source>
        <dbReference type="ARBA" id="ARBA00048336"/>
    </source>
</evidence>
<dbReference type="Pfam" id="PF16891">
    <property type="entry name" value="STPPase_N"/>
    <property type="match status" value="1"/>
</dbReference>
<dbReference type="SUPFAM" id="SSF56300">
    <property type="entry name" value="Metallo-dependent phosphatases"/>
    <property type="match status" value="1"/>
</dbReference>
<dbReference type="FunFam" id="3.60.21.10:FF:000007">
    <property type="entry name" value="Serine/threonine-protein phosphatase"/>
    <property type="match status" value="1"/>
</dbReference>
<dbReference type="EMBL" id="JTDF01021235">
    <property type="protein sequence ID" value="KAF8562112.1"/>
    <property type="molecule type" value="Genomic_DNA"/>
</dbReference>
<keyword evidence="13" id="KW-1185">Reference proteome</keyword>
<dbReference type="InterPro" id="IPR004843">
    <property type="entry name" value="Calcineurin-like_PHP"/>
</dbReference>
<dbReference type="Proteomes" id="UP000699462">
    <property type="component" value="Unassembled WGS sequence"/>
</dbReference>
<dbReference type="AlphaFoldDB" id="A0A8T0D3B2"/>